<keyword evidence="1" id="KW-0597">Phosphoprotein</keyword>
<proteinExistence type="predicted"/>
<dbReference type="InterPro" id="IPR028149">
    <property type="entry name" value="Tantalus-like"/>
</dbReference>
<dbReference type="Pfam" id="PF15386">
    <property type="entry name" value="Tantalus"/>
    <property type="match status" value="1"/>
</dbReference>
<name>A0AAD9VTR4_9HYME</name>
<comment type="caution">
    <text evidence="3">The sequence shown here is derived from an EMBL/GenBank/DDBJ whole genome shotgun (WGS) entry which is preliminary data.</text>
</comment>
<keyword evidence="4" id="KW-1185">Reference proteome</keyword>
<organism evidence="3 4">
    <name type="scientific">Odynerus spinipes</name>
    <dbReference type="NCBI Taxonomy" id="1348599"/>
    <lineage>
        <taxon>Eukaryota</taxon>
        <taxon>Metazoa</taxon>
        <taxon>Ecdysozoa</taxon>
        <taxon>Arthropoda</taxon>
        <taxon>Hexapoda</taxon>
        <taxon>Insecta</taxon>
        <taxon>Pterygota</taxon>
        <taxon>Neoptera</taxon>
        <taxon>Endopterygota</taxon>
        <taxon>Hymenoptera</taxon>
        <taxon>Apocrita</taxon>
        <taxon>Aculeata</taxon>
        <taxon>Vespoidea</taxon>
        <taxon>Vespidae</taxon>
        <taxon>Eumeninae</taxon>
        <taxon>Odynerus</taxon>
    </lineage>
</organism>
<accession>A0AAD9VTR4</accession>
<feature type="domain" description="Tantalus-like" evidence="2">
    <location>
        <begin position="50"/>
        <end position="118"/>
    </location>
</feature>
<evidence type="ECO:0000313" key="4">
    <source>
        <dbReference type="Proteomes" id="UP001258017"/>
    </source>
</evidence>
<dbReference type="EMBL" id="JAIFRP010000011">
    <property type="protein sequence ID" value="KAK2586728.1"/>
    <property type="molecule type" value="Genomic_DNA"/>
</dbReference>
<reference evidence="3" key="1">
    <citation type="submission" date="2021-08" db="EMBL/GenBank/DDBJ databases">
        <authorList>
            <person name="Misof B."/>
            <person name="Oliver O."/>
            <person name="Podsiadlowski L."/>
            <person name="Donath A."/>
            <person name="Peters R."/>
            <person name="Mayer C."/>
            <person name="Rust J."/>
            <person name="Gunkel S."/>
            <person name="Lesny P."/>
            <person name="Martin S."/>
            <person name="Oeyen J.P."/>
            <person name="Petersen M."/>
            <person name="Panagiotis P."/>
            <person name="Wilbrandt J."/>
            <person name="Tanja T."/>
        </authorList>
    </citation>
    <scope>NUCLEOTIDE SEQUENCE</scope>
    <source>
        <strain evidence="3">GBR_01_08_01A</strain>
        <tissue evidence="3">Thorax + abdomen</tissue>
    </source>
</reference>
<dbReference type="Proteomes" id="UP001258017">
    <property type="component" value="Unassembled WGS sequence"/>
</dbReference>
<evidence type="ECO:0000313" key="3">
    <source>
        <dbReference type="EMBL" id="KAK2586728.1"/>
    </source>
</evidence>
<evidence type="ECO:0000259" key="2">
    <source>
        <dbReference type="Pfam" id="PF15386"/>
    </source>
</evidence>
<sequence>MDEEFLEGVNPNQTIDDVNMPAVTASLEMLTVNTNLHSSPENNRVLRKRIPKRVSTEFLNRRCSLRPKKRTCKEMESDEDIKDYYLDKTLKKKANTLETIFEETANANENSTYMSAKRYKRMIQFQQQPTDSKLKKRRTKIKKVFGAKVNFRRKRGSMQVLLDKLNHIRSNSPINSESEIK</sequence>
<protein>
    <recommendedName>
        <fullName evidence="2">Tantalus-like domain-containing protein</fullName>
    </recommendedName>
</protein>
<dbReference type="AlphaFoldDB" id="A0AAD9VTR4"/>
<gene>
    <name evidence="3" type="ORF">KPH14_011763</name>
</gene>
<reference evidence="3" key="2">
    <citation type="journal article" date="2023" name="Commun. Biol.">
        <title>Intrasexual cuticular hydrocarbon dimorphism in a wasp sheds light on hydrocarbon biosynthesis genes in Hymenoptera.</title>
        <authorList>
            <person name="Moris V.C."/>
            <person name="Podsiadlowski L."/>
            <person name="Martin S."/>
            <person name="Oeyen J.P."/>
            <person name="Donath A."/>
            <person name="Petersen M."/>
            <person name="Wilbrandt J."/>
            <person name="Misof B."/>
            <person name="Liedtke D."/>
            <person name="Thamm M."/>
            <person name="Scheiner R."/>
            <person name="Schmitt T."/>
            <person name="Niehuis O."/>
        </authorList>
    </citation>
    <scope>NUCLEOTIDE SEQUENCE</scope>
    <source>
        <strain evidence="3">GBR_01_08_01A</strain>
    </source>
</reference>
<evidence type="ECO:0000256" key="1">
    <source>
        <dbReference type="ARBA" id="ARBA00022553"/>
    </source>
</evidence>